<dbReference type="Gene3D" id="3.30.710.10">
    <property type="entry name" value="Potassium Channel Kv1.1, Chain A"/>
    <property type="match status" value="1"/>
</dbReference>
<evidence type="ECO:0000256" key="5">
    <source>
        <dbReference type="ARBA" id="ARBA00022826"/>
    </source>
</evidence>
<dbReference type="InterPro" id="IPR000210">
    <property type="entry name" value="BTB/POZ_dom"/>
</dbReference>
<keyword evidence="2" id="KW-0813">Transport</keyword>
<keyword evidence="4" id="KW-0812">Transmembrane</keyword>
<keyword evidence="3" id="KW-0633">Potassium transport</keyword>
<keyword evidence="8" id="KW-1133">Transmembrane helix</keyword>
<dbReference type="OrthoDB" id="415460at2759"/>
<dbReference type="Gene3D" id="1.20.120.350">
    <property type="entry name" value="Voltage-gated potassium channels. Chain C"/>
    <property type="match status" value="1"/>
</dbReference>
<dbReference type="SUPFAM" id="SSF54695">
    <property type="entry name" value="POZ domain"/>
    <property type="match status" value="1"/>
</dbReference>
<organism evidence="12 13">
    <name type="scientific">Paramuricea clavata</name>
    <name type="common">Red gorgonian</name>
    <name type="synonym">Violescent sea-whip</name>
    <dbReference type="NCBI Taxonomy" id="317549"/>
    <lineage>
        <taxon>Eukaryota</taxon>
        <taxon>Metazoa</taxon>
        <taxon>Cnidaria</taxon>
        <taxon>Anthozoa</taxon>
        <taxon>Octocorallia</taxon>
        <taxon>Malacalcyonacea</taxon>
        <taxon>Plexauridae</taxon>
        <taxon>Paramuricea</taxon>
    </lineage>
</organism>
<evidence type="ECO:0000256" key="9">
    <source>
        <dbReference type="ARBA" id="ARBA00023065"/>
    </source>
</evidence>
<dbReference type="InterPro" id="IPR011333">
    <property type="entry name" value="SKP1/BTB/POZ_sf"/>
</dbReference>
<dbReference type="InterPro" id="IPR027359">
    <property type="entry name" value="Volt_channel_dom_sf"/>
</dbReference>
<evidence type="ECO:0000256" key="4">
    <source>
        <dbReference type="ARBA" id="ARBA00022692"/>
    </source>
</evidence>
<dbReference type="InterPro" id="IPR003974">
    <property type="entry name" value="K_chnl_volt-dep_Kv3"/>
</dbReference>
<proteinExistence type="predicted"/>
<dbReference type="GO" id="GO:0051260">
    <property type="term" value="P:protein homooligomerization"/>
    <property type="evidence" value="ECO:0007669"/>
    <property type="project" value="InterPro"/>
</dbReference>
<dbReference type="GO" id="GO:0008076">
    <property type="term" value="C:voltage-gated potassium channel complex"/>
    <property type="evidence" value="ECO:0007669"/>
    <property type="project" value="InterPro"/>
</dbReference>
<dbReference type="PRINTS" id="PR00169">
    <property type="entry name" value="KCHANNEL"/>
</dbReference>
<name>A0A6S7FHN3_PARCT</name>
<feature type="non-terminal residue" evidence="12">
    <location>
        <position position="1"/>
    </location>
</feature>
<dbReference type="EMBL" id="CACRXK020000022">
    <property type="protein sequence ID" value="CAB3976947.1"/>
    <property type="molecule type" value="Genomic_DNA"/>
</dbReference>
<dbReference type="SMART" id="SM00225">
    <property type="entry name" value="BTB"/>
    <property type="match status" value="1"/>
</dbReference>
<gene>
    <name evidence="12" type="ORF">PACLA_8A068273</name>
</gene>
<comment type="subcellular location">
    <subcellularLocation>
        <location evidence="1">Membrane</location>
        <topology evidence="1">Multi-pass membrane protein</topology>
    </subcellularLocation>
</comment>
<dbReference type="PANTHER" id="PTHR11537">
    <property type="entry name" value="VOLTAGE-GATED POTASSIUM CHANNEL"/>
    <property type="match status" value="1"/>
</dbReference>
<dbReference type="Pfam" id="PF02214">
    <property type="entry name" value="BTB_2"/>
    <property type="match status" value="1"/>
</dbReference>
<dbReference type="GO" id="GO:0001508">
    <property type="term" value="P:action potential"/>
    <property type="evidence" value="ECO:0007669"/>
    <property type="project" value="TreeGrafter"/>
</dbReference>
<evidence type="ECO:0000256" key="7">
    <source>
        <dbReference type="ARBA" id="ARBA00022958"/>
    </source>
</evidence>
<evidence type="ECO:0000256" key="10">
    <source>
        <dbReference type="ARBA" id="ARBA00023136"/>
    </source>
</evidence>
<evidence type="ECO:0000256" key="1">
    <source>
        <dbReference type="ARBA" id="ARBA00004141"/>
    </source>
</evidence>
<evidence type="ECO:0000256" key="3">
    <source>
        <dbReference type="ARBA" id="ARBA00022538"/>
    </source>
</evidence>
<evidence type="ECO:0000256" key="11">
    <source>
        <dbReference type="ARBA" id="ARBA00023303"/>
    </source>
</evidence>
<dbReference type="InterPro" id="IPR028325">
    <property type="entry name" value="VG_K_chnl"/>
</dbReference>
<accession>A0A6S7FHN3</accession>
<evidence type="ECO:0000313" key="13">
    <source>
        <dbReference type="Proteomes" id="UP001152795"/>
    </source>
</evidence>
<keyword evidence="10" id="KW-0472">Membrane</keyword>
<dbReference type="FunFam" id="3.30.710.10:FF:000002">
    <property type="entry name" value="Potassium voltage-gated channel subfamily C member 2"/>
    <property type="match status" value="1"/>
</dbReference>
<dbReference type="Pfam" id="PF00520">
    <property type="entry name" value="Ion_trans"/>
    <property type="match status" value="1"/>
</dbReference>
<evidence type="ECO:0000313" key="12">
    <source>
        <dbReference type="EMBL" id="CAB3976947.1"/>
    </source>
</evidence>
<sequence>LSGQSESNSSADKCVNNPGMVFLHKTGILPTLCCHLWMFGSIIFVDNHFNARTAAGGKKHNDRIILNVGGKRFEPYQSTLRNQPDMPLAWITNNKEKLDYDPETGELFFDRHPMVFTQILNYFQTGKLHCPRGMCGPCFEDELTFWGIHEQQMESCCWSNYTNHREAQENLKALDFQPQYFKPECVEEARKEREVRSQREEPDNFWDTYKPIIWDLLEEPYSSTSAKIYGWISLIFVVISIITANLWTIPLFQEEKRGVKRPNLYLLVPEGICTVWFSCEFILRFAFCPHLKPFLTNVRNWIDLISIIPAYFIILNASSFVVDVLTIFRIFRIFRFLKLLYDLQIIGKTFKASSNLFLVLLFVLIVPVLVCSSVLFYTESNHGDSFSKPKYKNIPASLWWGIITITTVGYGDLSPTSIPGKIFGIFCALCGVLLVSMSASIAGSTFVLYYNLARAQMKIPRNRQKFNIDVESLPTIINLNNVPSQSSTPEDSGFERSSGSANSEDINMRKCSTFCKDDPHSDHGKENNNGIFTVVSASPDTHLYDEGYYDLAKKTILLERQTPL</sequence>
<keyword evidence="6" id="KW-0851">Voltage-gated channel</keyword>
<dbReference type="Proteomes" id="UP001152795">
    <property type="component" value="Unassembled WGS sequence"/>
</dbReference>
<protein>
    <submittedName>
        <fullName evidence="12">Potassium voltage-gated channel Shaw-like</fullName>
    </submittedName>
</protein>
<keyword evidence="13" id="KW-1185">Reference proteome</keyword>
<keyword evidence="5" id="KW-0631">Potassium channel</keyword>
<reference evidence="12" key="1">
    <citation type="submission" date="2020-04" db="EMBL/GenBank/DDBJ databases">
        <authorList>
            <person name="Alioto T."/>
            <person name="Alioto T."/>
            <person name="Gomez Garrido J."/>
        </authorList>
    </citation>
    <scope>NUCLEOTIDE SEQUENCE</scope>
    <source>
        <strain evidence="12">A484AB</strain>
    </source>
</reference>
<dbReference type="PANTHER" id="PTHR11537:SF252">
    <property type="entry name" value="POTASSIUM VOLTAGE-GATED CHANNEL PROTEIN SHAW"/>
    <property type="match status" value="1"/>
</dbReference>
<dbReference type="PRINTS" id="PR01498">
    <property type="entry name" value="SHAWCHANNEL"/>
</dbReference>
<keyword evidence="9" id="KW-0406">Ion transport</keyword>
<keyword evidence="7" id="KW-0630">Potassium</keyword>
<dbReference type="AlphaFoldDB" id="A0A6S7FHN3"/>
<evidence type="ECO:0000256" key="8">
    <source>
        <dbReference type="ARBA" id="ARBA00022989"/>
    </source>
</evidence>
<dbReference type="Gene3D" id="1.10.287.70">
    <property type="match status" value="1"/>
</dbReference>
<evidence type="ECO:0000256" key="6">
    <source>
        <dbReference type="ARBA" id="ARBA00022882"/>
    </source>
</evidence>
<dbReference type="InterPro" id="IPR003131">
    <property type="entry name" value="T1-type_BTB"/>
</dbReference>
<dbReference type="FunFam" id="1.10.287.70:FF:000028">
    <property type="entry name" value="potassium voltage-gated channel subfamily D member 3"/>
    <property type="match status" value="1"/>
</dbReference>
<evidence type="ECO:0000256" key="2">
    <source>
        <dbReference type="ARBA" id="ARBA00022448"/>
    </source>
</evidence>
<dbReference type="GO" id="GO:0005251">
    <property type="term" value="F:delayed rectifier potassium channel activity"/>
    <property type="evidence" value="ECO:0007669"/>
    <property type="project" value="TreeGrafter"/>
</dbReference>
<keyword evidence="11" id="KW-0407">Ion channel</keyword>
<dbReference type="SUPFAM" id="SSF81324">
    <property type="entry name" value="Voltage-gated potassium channels"/>
    <property type="match status" value="1"/>
</dbReference>
<comment type="caution">
    <text evidence="12">The sequence shown here is derived from an EMBL/GenBank/DDBJ whole genome shotgun (WGS) entry which is preliminary data.</text>
</comment>
<dbReference type="InterPro" id="IPR005821">
    <property type="entry name" value="Ion_trans_dom"/>
</dbReference>